<proteinExistence type="predicted"/>
<gene>
    <name evidence="1" type="ORF">D5H75_40245</name>
</gene>
<dbReference type="Proteomes" id="UP000265768">
    <property type="component" value="Unassembled WGS sequence"/>
</dbReference>
<comment type="caution">
    <text evidence="1">The sequence shown here is derived from an EMBL/GenBank/DDBJ whole genome shotgun (WGS) entry which is preliminary data.</text>
</comment>
<protein>
    <submittedName>
        <fullName evidence="1">Uncharacterized protein</fullName>
    </submittedName>
</protein>
<dbReference type="AlphaFoldDB" id="A0A3A4A316"/>
<dbReference type="EMBL" id="QZEY01000036">
    <property type="protein sequence ID" value="RJL19572.1"/>
    <property type="molecule type" value="Genomic_DNA"/>
</dbReference>
<evidence type="ECO:0000313" key="1">
    <source>
        <dbReference type="EMBL" id="RJL19572.1"/>
    </source>
</evidence>
<organism evidence="1 2">
    <name type="scientific">Bailinhaonella thermotolerans</name>
    <dbReference type="NCBI Taxonomy" id="1070861"/>
    <lineage>
        <taxon>Bacteria</taxon>
        <taxon>Bacillati</taxon>
        <taxon>Actinomycetota</taxon>
        <taxon>Actinomycetes</taxon>
        <taxon>Streptosporangiales</taxon>
        <taxon>Streptosporangiaceae</taxon>
        <taxon>Bailinhaonella</taxon>
    </lineage>
</organism>
<keyword evidence="2" id="KW-1185">Reference proteome</keyword>
<dbReference type="RefSeq" id="WP_119931901.1">
    <property type="nucleotide sequence ID" value="NZ_QZEY01000036.1"/>
</dbReference>
<accession>A0A3A4A316</accession>
<sequence>MNAFSIPTNRIVSWTFELHPCVRAVWGSPRSPLMERVHPDPVPFDLPDPVTEPDAARAAYEMLRRREQEHVRAGRVQARLVELWRWRNARQGQCACPCGEPGEVARCWTGPGLPEPQHMPAAWTCARHFDVPLDQVWRLESPRWSADTARYIDAGWVMAPLSLNLEQVGLFCWACAALDETPQTTPRWLSWYVLRGRHVLRREPRLKDAVAWACRFFRSPGQPRRNRPGDYALHLSEAGVDVLIVNGLIATRDYAIDLNALALPAYPHISHPSGDMLADLAGVTMSARPVRRAA</sequence>
<name>A0A3A4A316_9ACTN</name>
<reference evidence="1 2" key="1">
    <citation type="submission" date="2018-09" db="EMBL/GenBank/DDBJ databases">
        <title>YIM 75507 draft genome.</title>
        <authorList>
            <person name="Tang S."/>
            <person name="Feng Y."/>
        </authorList>
    </citation>
    <scope>NUCLEOTIDE SEQUENCE [LARGE SCALE GENOMIC DNA]</scope>
    <source>
        <strain evidence="1 2">YIM 75507</strain>
    </source>
</reference>
<evidence type="ECO:0000313" key="2">
    <source>
        <dbReference type="Proteomes" id="UP000265768"/>
    </source>
</evidence>